<feature type="signal peptide" evidence="1">
    <location>
        <begin position="1"/>
        <end position="24"/>
    </location>
</feature>
<evidence type="ECO:0000256" key="1">
    <source>
        <dbReference type="SAM" id="SignalP"/>
    </source>
</evidence>
<reference evidence="3 4" key="1">
    <citation type="submission" date="2018-01" db="EMBL/GenBank/DDBJ databases">
        <authorList>
            <person name="Gaut B.S."/>
            <person name="Morton B.R."/>
            <person name="Clegg M.T."/>
            <person name="Duvall M.R."/>
        </authorList>
    </citation>
    <scope>NUCLEOTIDE SEQUENCE [LARGE SCALE GENOMIC DNA]</scope>
    <source>
        <strain evidence="3 4">HR-AV</strain>
    </source>
</reference>
<name>A0A2S4ZXL5_9SPHI</name>
<dbReference type="Proteomes" id="UP000236893">
    <property type="component" value="Unassembled WGS sequence"/>
</dbReference>
<dbReference type="PROSITE" id="PS51257">
    <property type="entry name" value="PROKAR_LIPOPROTEIN"/>
    <property type="match status" value="1"/>
</dbReference>
<dbReference type="Gene3D" id="3.90.1580.10">
    <property type="entry name" value="paralog of FGE (formylglycine-generating enzyme)"/>
    <property type="match status" value="1"/>
</dbReference>
<organism evidence="3 4">
    <name type="scientific">Solitalea longa</name>
    <dbReference type="NCBI Taxonomy" id="2079460"/>
    <lineage>
        <taxon>Bacteria</taxon>
        <taxon>Pseudomonadati</taxon>
        <taxon>Bacteroidota</taxon>
        <taxon>Sphingobacteriia</taxon>
        <taxon>Sphingobacteriales</taxon>
        <taxon>Sphingobacteriaceae</taxon>
        <taxon>Solitalea</taxon>
    </lineage>
</organism>
<protein>
    <submittedName>
        <fullName evidence="3">Gliding motility-associated lipoprotein</fullName>
    </submittedName>
</protein>
<keyword evidence="4" id="KW-1185">Reference proteome</keyword>
<sequence length="423" mass="48072">MKYFWLLCTSVLLFSLSGCGSSGAKGELVGVQGRKPYKQDVPYGMVYIPAGTFIMGQADQDVTASRTAQNRQVTIAPFYMDETEITNNEYRQFVLWVRDSIAAKTMGGNFVVKGEDGSEYINPKQKINYSAKKNPNAEQLKGMYYQGDDKIIGRNDFDVSKFIYQYTWFDLRAAALAQNRKKARSSFIKREKVAIYPDTLVWLADFSYAQNEPMVEQYFSHPAFDEYPVVGVNWKQANAFSAWRTEFNNSYRDKNKKPRRGAMGLPTEAQFEYAARGGRIGSDYPWGGPYIRNSRGCLLANFKPGRGNYTDDGGFYTVSVKSYFPNDYGLYNMAGNVSEWTSSTYDESSYTFVHDMNPTYTTQETDASSLSQRRKVVRGGSWKDIGFFLQNGTRTYEYLDSAKSYIGFRCVAQHMGKQLGTKN</sequence>
<dbReference type="InterPro" id="IPR042095">
    <property type="entry name" value="SUMF_sf"/>
</dbReference>
<dbReference type="RefSeq" id="WP_103790322.1">
    <property type="nucleotide sequence ID" value="NZ_PQVF01000014.1"/>
</dbReference>
<comment type="caution">
    <text evidence="3">The sequence shown here is derived from an EMBL/GenBank/DDBJ whole genome shotgun (WGS) entry which is preliminary data.</text>
</comment>
<dbReference type="Pfam" id="PF03781">
    <property type="entry name" value="FGE-sulfatase"/>
    <property type="match status" value="1"/>
</dbReference>
<keyword evidence="3" id="KW-0449">Lipoprotein</keyword>
<evidence type="ECO:0000313" key="3">
    <source>
        <dbReference type="EMBL" id="POY35055.1"/>
    </source>
</evidence>
<evidence type="ECO:0000259" key="2">
    <source>
        <dbReference type="Pfam" id="PF03781"/>
    </source>
</evidence>
<dbReference type="InterPro" id="IPR051043">
    <property type="entry name" value="Sulfatase_Mod_Factor_Kinase"/>
</dbReference>
<feature type="domain" description="Sulfatase-modifying factor enzyme-like" evidence="2">
    <location>
        <begin position="44"/>
        <end position="411"/>
    </location>
</feature>
<feature type="chain" id="PRO_5015417531" evidence="1">
    <location>
        <begin position="25"/>
        <end position="423"/>
    </location>
</feature>
<dbReference type="GO" id="GO:0120147">
    <property type="term" value="F:formylglycine-generating oxidase activity"/>
    <property type="evidence" value="ECO:0007669"/>
    <property type="project" value="TreeGrafter"/>
</dbReference>
<dbReference type="EMBL" id="PQVF01000014">
    <property type="protein sequence ID" value="POY35055.1"/>
    <property type="molecule type" value="Genomic_DNA"/>
</dbReference>
<dbReference type="AlphaFoldDB" id="A0A2S4ZXL5"/>
<dbReference type="SUPFAM" id="SSF56436">
    <property type="entry name" value="C-type lectin-like"/>
    <property type="match status" value="1"/>
</dbReference>
<proteinExistence type="predicted"/>
<accession>A0A2S4ZXL5</accession>
<dbReference type="PANTHER" id="PTHR23150:SF19">
    <property type="entry name" value="FORMYLGLYCINE-GENERATING ENZYME"/>
    <property type="match status" value="1"/>
</dbReference>
<evidence type="ECO:0000313" key="4">
    <source>
        <dbReference type="Proteomes" id="UP000236893"/>
    </source>
</evidence>
<keyword evidence="1" id="KW-0732">Signal</keyword>
<dbReference type="InterPro" id="IPR005532">
    <property type="entry name" value="SUMF_dom"/>
</dbReference>
<gene>
    <name evidence="3" type="ORF">C3K47_16760</name>
</gene>
<dbReference type="InterPro" id="IPR016187">
    <property type="entry name" value="CTDL_fold"/>
</dbReference>
<dbReference type="PANTHER" id="PTHR23150">
    <property type="entry name" value="SULFATASE MODIFYING FACTOR 1, 2"/>
    <property type="match status" value="1"/>
</dbReference>
<dbReference type="OrthoDB" id="9773278at2"/>